<comment type="caution">
    <text evidence="1">The sequence shown here is derived from an EMBL/GenBank/DDBJ whole genome shotgun (WGS) entry which is preliminary data.</text>
</comment>
<dbReference type="EMBL" id="JNHI01000126">
    <property type="protein sequence ID" value="KDS23028.1"/>
    <property type="molecule type" value="Genomic_DNA"/>
</dbReference>
<sequence>MEEFVYLGEPPMFRYELEELKKCSNGKLMLFEHFFISSYLLKE</sequence>
<organism evidence="1 2">
    <name type="scientific">Phocaeicola vulgatus str. 3775 SL</name>
    <name type="common">B</name>
    <name type="synonym">iv</name>
    <dbReference type="NCBI Taxonomy" id="1339350"/>
    <lineage>
        <taxon>Bacteria</taxon>
        <taxon>Pseudomonadati</taxon>
        <taxon>Bacteroidota</taxon>
        <taxon>Bacteroidia</taxon>
        <taxon>Bacteroidales</taxon>
        <taxon>Bacteroidaceae</taxon>
        <taxon>Phocaeicola</taxon>
    </lineage>
</organism>
<dbReference type="PATRIC" id="fig|1339350.3.peg.4745"/>
<evidence type="ECO:0000313" key="1">
    <source>
        <dbReference type="EMBL" id="KDS23028.1"/>
    </source>
</evidence>
<evidence type="ECO:0000313" key="2">
    <source>
        <dbReference type="Proteomes" id="UP000028134"/>
    </source>
</evidence>
<dbReference type="Proteomes" id="UP000028134">
    <property type="component" value="Unassembled WGS sequence"/>
</dbReference>
<accession>A0A078QJ18</accession>
<protein>
    <submittedName>
        <fullName evidence="1">Uncharacterized protein</fullName>
    </submittedName>
</protein>
<proteinExistence type="predicted"/>
<dbReference type="AlphaFoldDB" id="A0A078QJ18"/>
<name>A0A078QJ18_PHOVU</name>
<gene>
    <name evidence="1" type="ORF">M097_5033</name>
</gene>
<reference evidence="1 2" key="1">
    <citation type="submission" date="2014-04" db="EMBL/GenBank/DDBJ databases">
        <authorList>
            <person name="Sears C."/>
            <person name="Carroll K."/>
            <person name="Sack B.R."/>
            <person name="Qadri F."/>
            <person name="Myers L.L."/>
            <person name="Chung G.-T."/>
            <person name="Escheverria P."/>
            <person name="Fraser C.M."/>
            <person name="Sadzewicz L."/>
            <person name="Shefchek K.A."/>
            <person name="Tallon L."/>
            <person name="Das S.P."/>
            <person name="Daugherty S."/>
            <person name="Mongodin E.F."/>
        </authorList>
    </citation>
    <scope>NUCLEOTIDE SEQUENCE [LARGE SCALE GENOMIC DNA]</scope>
    <source>
        <strain evidence="2">3775 SL(B) 10 (iv)</strain>
    </source>
</reference>